<evidence type="ECO:0000313" key="3">
    <source>
        <dbReference type="Proteomes" id="UP001215598"/>
    </source>
</evidence>
<protein>
    <submittedName>
        <fullName evidence="2">Uncharacterized protein</fullName>
    </submittedName>
</protein>
<dbReference type="Proteomes" id="UP001215598">
    <property type="component" value="Unassembled WGS sequence"/>
</dbReference>
<feature type="compositionally biased region" description="Basic and acidic residues" evidence="1">
    <location>
        <begin position="223"/>
        <end position="233"/>
    </location>
</feature>
<reference evidence="2" key="1">
    <citation type="submission" date="2023-03" db="EMBL/GenBank/DDBJ databases">
        <title>Massive genome expansion in bonnet fungi (Mycena s.s.) driven by repeated elements and novel gene families across ecological guilds.</title>
        <authorList>
            <consortium name="Lawrence Berkeley National Laboratory"/>
            <person name="Harder C.B."/>
            <person name="Miyauchi S."/>
            <person name="Viragh M."/>
            <person name="Kuo A."/>
            <person name="Thoen E."/>
            <person name="Andreopoulos B."/>
            <person name="Lu D."/>
            <person name="Skrede I."/>
            <person name="Drula E."/>
            <person name="Henrissat B."/>
            <person name="Morin E."/>
            <person name="Kohler A."/>
            <person name="Barry K."/>
            <person name="LaButti K."/>
            <person name="Morin E."/>
            <person name="Salamov A."/>
            <person name="Lipzen A."/>
            <person name="Mereny Z."/>
            <person name="Hegedus B."/>
            <person name="Baldrian P."/>
            <person name="Stursova M."/>
            <person name="Weitz H."/>
            <person name="Taylor A."/>
            <person name="Grigoriev I.V."/>
            <person name="Nagy L.G."/>
            <person name="Martin F."/>
            <person name="Kauserud H."/>
        </authorList>
    </citation>
    <scope>NUCLEOTIDE SEQUENCE</scope>
    <source>
        <strain evidence="2">CBHHK182m</strain>
    </source>
</reference>
<sequence>MRARRVSFLVRDTCLRPLWVGRVCGGLAPFVASSAPPSSRACVVSGLGLELESVLRFPLSALRARVGGGRSDRSLRAGVTTEEGGARDVLLQAFAPRRRWRYLARAGGGDASSFFLARLFTPLFPFPLFLYFPLLTSSILHTWHRGDSTHTHIPRPRITFLPTPPLRTMRTKRLTRGPQHQARGELRGVGQNGNARTTSYSSEESPYSSDDDRDAEMADVEADDGKGESDEGWRWGWGSTGDAWVGPQGYHPLPHHQLTAPQLAPAPQQFLLSSSSTSQLQQYGFGLRLAPPMVSVMPAQNYGAAARRGVQSPRTPHLHLPPRIRSTPTHRVGVGAERSSGRRRAWGTVQQVGGSEWTPPRVVLPRFADLIKWSSAQVVQGTPCPPMQEVPGQTQTQTRETHLHQLRRAVFVNAGPPGVSGYVYAY</sequence>
<organism evidence="2 3">
    <name type="scientific">Mycena metata</name>
    <dbReference type="NCBI Taxonomy" id="1033252"/>
    <lineage>
        <taxon>Eukaryota</taxon>
        <taxon>Fungi</taxon>
        <taxon>Dikarya</taxon>
        <taxon>Basidiomycota</taxon>
        <taxon>Agaricomycotina</taxon>
        <taxon>Agaricomycetes</taxon>
        <taxon>Agaricomycetidae</taxon>
        <taxon>Agaricales</taxon>
        <taxon>Marasmiineae</taxon>
        <taxon>Mycenaceae</taxon>
        <taxon>Mycena</taxon>
    </lineage>
</organism>
<feature type="compositionally biased region" description="Low complexity" evidence="1">
    <location>
        <begin position="196"/>
        <end position="208"/>
    </location>
</feature>
<dbReference type="EMBL" id="JARKIB010000096">
    <property type="protein sequence ID" value="KAJ7742057.1"/>
    <property type="molecule type" value="Genomic_DNA"/>
</dbReference>
<proteinExistence type="predicted"/>
<feature type="region of interest" description="Disordered" evidence="1">
    <location>
        <begin position="308"/>
        <end position="352"/>
    </location>
</feature>
<evidence type="ECO:0000313" key="2">
    <source>
        <dbReference type="EMBL" id="KAJ7742057.1"/>
    </source>
</evidence>
<evidence type="ECO:0000256" key="1">
    <source>
        <dbReference type="SAM" id="MobiDB-lite"/>
    </source>
</evidence>
<gene>
    <name evidence="2" type="ORF">B0H16DRAFT_1890359</name>
</gene>
<feature type="compositionally biased region" description="Acidic residues" evidence="1">
    <location>
        <begin position="209"/>
        <end position="222"/>
    </location>
</feature>
<feature type="region of interest" description="Disordered" evidence="1">
    <location>
        <begin position="151"/>
        <end position="238"/>
    </location>
</feature>
<dbReference type="AlphaFoldDB" id="A0AAD7IFR6"/>
<comment type="caution">
    <text evidence="2">The sequence shown here is derived from an EMBL/GenBank/DDBJ whole genome shotgun (WGS) entry which is preliminary data.</text>
</comment>
<name>A0AAD7IFR6_9AGAR</name>
<accession>A0AAD7IFR6</accession>
<keyword evidence="3" id="KW-1185">Reference proteome</keyword>